<gene>
    <name evidence="11" type="ORF">GPECTOR_5g392</name>
</gene>
<feature type="domain" description="Guanylate cyclase" evidence="10">
    <location>
        <begin position="353"/>
        <end position="483"/>
    </location>
</feature>
<keyword evidence="6 7" id="KW-0456">Lyase</keyword>
<comment type="caution">
    <text evidence="11">The sequence shown here is derived from an EMBL/GenBank/DDBJ whole genome shotgun (WGS) entry which is preliminary data.</text>
</comment>
<dbReference type="GO" id="GO:0004383">
    <property type="term" value="F:guanylate cyclase activity"/>
    <property type="evidence" value="ECO:0007669"/>
    <property type="project" value="TreeGrafter"/>
</dbReference>
<dbReference type="GO" id="GO:0007168">
    <property type="term" value="P:receptor guanylyl cyclase signaling pathway"/>
    <property type="evidence" value="ECO:0007669"/>
    <property type="project" value="TreeGrafter"/>
</dbReference>
<keyword evidence="5 9" id="KW-0472">Membrane</keyword>
<dbReference type="Proteomes" id="UP000075714">
    <property type="component" value="Unassembled WGS sequence"/>
</dbReference>
<dbReference type="PROSITE" id="PS50125">
    <property type="entry name" value="GUANYLATE_CYCLASE_2"/>
    <property type="match status" value="1"/>
</dbReference>
<dbReference type="PANTHER" id="PTHR11920:SF335">
    <property type="entry name" value="GUANYLATE CYCLASE"/>
    <property type="match status" value="1"/>
</dbReference>
<dbReference type="GO" id="GO:0001653">
    <property type="term" value="F:peptide receptor activity"/>
    <property type="evidence" value="ECO:0007669"/>
    <property type="project" value="TreeGrafter"/>
</dbReference>
<dbReference type="AlphaFoldDB" id="A0A150GWP1"/>
<accession>A0A150GWP1</accession>
<feature type="compositionally biased region" description="Basic and acidic residues" evidence="8">
    <location>
        <begin position="659"/>
        <end position="674"/>
    </location>
</feature>
<feature type="region of interest" description="Disordered" evidence="8">
    <location>
        <begin position="652"/>
        <end position="728"/>
    </location>
</feature>
<feature type="transmembrane region" description="Helical" evidence="9">
    <location>
        <begin position="12"/>
        <end position="35"/>
    </location>
</feature>
<comment type="similarity">
    <text evidence="7">Belongs to the adenylyl cyclase class-4/guanylyl cyclase family.</text>
</comment>
<dbReference type="GO" id="GO:0035556">
    <property type="term" value="P:intracellular signal transduction"/>
    <property type="evidence" value="ECO:0007669"/>
    <property type="project" value="InterPro"/>
</dbReference>
<evidence type="ECO:0000256" key="2">
    <source>
        <dbReference type="ARBA" id="ARBA00022692"/>
    </source>
</evidence>
<dbReference type="SUPFAM" id="SSF55073">
    <property type="entry name" value="Nucleotide cyclase"/>
    <property type="match status" value="1"/>
</dbReference>
<dbReference type="SMART" id="SM00044">
    <property type="entry name" value="CYCc"/>
    <property type="match status" value="1"/>
</dbReference>
<dbReference type="InterPro" id="IPR050401">
    <property type="entry name" value="Cyclic_nucleotide_synthase"/>
</dbReference>
<dbReference type="PANTHER" id="PTHR11920">
    <property type="entry name" value="GUANYLYL CYCLASE"/>
    <property type="match status" value="1"/>
</dbReference>
<dbReference type="InterPro" id="IPR029787">
    <property type="entry name" value="Nucleotide_cyclase"/>
</dbReference>
<evidence type="ECO:0000256" key="9">
    <source>
        <dbReference type="SAM" id="Phobius"/>
    </source>
</evidence>
<sequence>MATCAIVGSCPHVLLTALAVFVALCGTGLVGVLVASDVETNKARDLAANGIGAQVTQSLKEALMVSMFGSELLASAVVNMPRCADLEASWDRLTTDIMSRVDSQVVKQLELDVAGVIWKTAPLLTGSLASLYGRDLLKEESDRPGMLYSLRERRTLILGPYTCSAGFKCAFTVSQVFLPAPSEDYDWGCGYQPYDCPPGLCWDPVNKTKYWGQVSTMLDLNPFLVGSDVRLQMLRKRGYDYRLWQEETSFSNPFSVLANSTQHLDDPVVQRIQIQNLAWVLELRPRGGWVPAWRNPCIAAVVLGSVLVALLVLWLLVSREQHNRLLQEMLPPKVIQQLQSGANAIAEHFESVTVLFSDIVGYTTVASNLTPFQVVTLLNELFTVFDDLVHRNGVYKVETIGDALMCVAGCPVPQEPAANAERIARMALDMVAAVEQFRPSLDGLKLQIRIGIHSGPVVAGVVGRRMPRYCLFGDTVNTASRMESTSLPMCIQVSASTAELLRHLPGSPFVLEHRGPVAVKGKGVMDTYFLRLTPCAPDLVHRVSSVSAIVNRPARPVTLIEAAPPSPRSLTSRINTNMSRLVMALAASAHSTASLAGSLSNDTAAGGIALGTVGSGGAGSAAGGGGSPLSSALRISLPAGSGVSRRLRALGAPGSAHVTGEHAHILSRGEEPRLPTEGSRSVRGLVVAAAAAAAAKEDEGSSSTGPSAPSPLVSSRAPTPPAAGSQHQ</sequence>
<evidence type="ECO:0000313" key="12">
    <source>
        <dbReference type="Proteomes" id="UP000075714"/>
    </source>
</evidence>
<reference evidence="12" key="1">
    <citation type="journal article" date="2016" name="Nat. Commun.">
        <title>The Gonium pectorale genome demonstrates co-option of cell cycle regulation during the evolution of multicellularity.</title>
        <authorList>
            <person name="Hanschen E.R."/>
            <person name="Marriage T.N."/>
            <person name="Ferris P.J."/>
            <person name="Hamaji T."/>
            <person name="Toyoda A."/>
            <person name="Fujiyama A."/>
            <person name="Neme R."/>
            <person name="Noguchi H."/>
            <person name="Minakuchi Y."/>
            <person name="Suzuki M."/>
            <person name="Kawai-Toyooka H."/>
            <person name="Smith D.R."/>
            <person name="Sparks H."/>
            <person name="Anderson J."/>
            <person name="Bakaric R."/>
            <person name="Luria V."/>
            <person name="Karger A."/>
            <person name="Kirschner M.W."/>
            <person name="Durand P.M."/>
            <person name="Michod R.E."/>
            <person name="Nozaki H."/>
            <person name="Olson B.J."/>
        </authorList>
    </citation>
    <scope>NUCLEOTIDE SEQUENCE [LARGE SCALE GENOMIC DNA]</scope>
    <source>
        <strain evidence="12">NIES-2863</strain>
    </source>
</reference>
<evidence type="ECO:0000259" key="10">
    <source>
        <dbReference type="PROSITE" id="PS50125"/>
    </source>
</evidence>
<dbReference type="Pfam" id="PF00211">
    <property type="entry name" value="Guanylate_cyc"/>
    <property type="match status" value="1"/>
</dbReference>
<evidence type="ECO:0000256" key="8">
    <source>
        <dbReference type="SAM" id="MobiDB-lite"/>
    </source>
</evidence>
<dbReference type="InterPro" id="IPR001054">
    <property type="entry name" value="A/G_cyclase"/>
</dbReference>
<dbReference type="GO" id="GO:0004016">
    <property type="term" value="F:adenylate cyclase activity"/>
    <property type="evidence" value="ECO:0007669"/>
    <property type="project" value="TreeGrafter"/>
</dbReference>
<feature type="transmembrane region" description="Helical" evidence="9">
    <location>
        <begin position="296"/>
        <end position="317"/>
    </location>
</feature>
<evidence type="ECO:0000256" key="4">
    <source>
        <dbReference type="ARBA" id="ARBA00022989"/>
    </source>
</evidence>
<keyword evidence="3" id="KW-0547">Nucleotide-binding</keyword>
<name>A0A150GWP1_GONPE</name>
<evidence type="ECO:0000256" key="3">
    <source>
        <dbReference type="ARBA" id="ARBA00022741"/>
    </source>
</evidence>
<keyword evidence="4 9" id="KW-1133">Transmembrane helix</keyword>
<dbReference type="GO" id="GO:0005886">
    <property type="term" value="C:plasma membrane"/>
    <property type="evidence" value="ECO:0007669"/>
    <property type="project" value="TreeGrafter"/>
</dbReference>
<comment type="subcellular location">
    <subcellularLocation>
        <location evidence="1">Membrane</location>
    </subcellularLocation>
</comment>
<feature type="compositionally biased region" description="Low complexity" evidence="8">
    <location>
        <begin position="701"/>
        <end position="711"/>
    </location>
</feature>
<evidence type="ECO:0000256" key="5">
    <source>
        <dbReference type="ARBA" id="ARBA00023136"/>
    </source>
</evidence>
<keyword evidence="2 9" id="KW-0812">Transmembrane</keyword>
<dbReference type="OrthoDB" id="538583at2759"/>
<dbReference type="PROSITE" id="PS00452">
    <property type="entry name" value="GUANYLATE_CYCLASE_1"/>
    <property type="match status" value="1"/>
</dbReference>
<evidence type="ECO:0000256" key="6">
    <source>
        <dbReference type="ARBA" id="ARBA00023239"/>
    </source>
</evidence>
<dbReference type="CDD" id="cd07302">
    <property type="entry name" value="CHD"/>
    <property type="match status" value="1"/>
</dbReference>
<dbReference type="InterPro" id="IPR018297">
    <property type="entry name" value="A/G_cyclase_CS"/>
</dbReference>
<evidence type="ECO:0000256" key="7">
    <source>
        <dbReference type="RuleBase" id="RU000405"/>
    </source>
</evidence>
<protein>
    <recommendedName>
        <fullName evidence="10">Guanylate cyclase domain-containing protein</fullName>
    </recommendedName>
</protein>
<dbReference type="GO" id="GO:0000166">
    <property type="term" value="F:nucleotide binding"/>
    <property type="evidence" value="ECO:0007669"/>
    <property type="project" value="UniProtKB-KW"/>
</dbReference>
<dbReference type="Gene3D" id="3.30.70.1230">
    <property type="entry name" value="Nucleotide cyclase"/>
    <property type="match status" value="1"/>
</dbReference>
<proteinExistence type="inferred from homology"/>
<dbReference type="FunFam" id="3.30.70.1230:FF:000059">
    <property type="entry name" value="Guanylate cyclase"/>
    <property type="match status" value="1"/>
</dbReference>
<dbReference type="EMBL" id="LSYV01000006">
    <property type="protein sequence ID" value="KXZ54307.1"/>
    <property type="molecule type" value="Genomic_DNA"/>
</dbReference>
<evidence type="ECO:0000313" key="11">
    <source>
        <dbReference type="EMBL" id="KXZ54307.1"/>
    </source>
</evidence>
<organism evidence="11 12">
    <name type="scientific">Gonium pectorale</name>
    <name type="common">Green alga</name>
    <dbReference type="NCBI Taxonomy" id="33097"/>
    <lineage>
        <taxon>Eukaryota</taxon>
        <taxon>Viridiplantae</taxon>
        <taxon>Chlorophyta</taxon>
        <taxon>core chlorophytes</taxon>
        <taxon>Chlorophyceae</taxon>
        <taxon>CS clade</taxon>
        <taxon>Chlamydomonadales</taxon>
        <taxon>Volvocaceae</taxon>
        <taxon>Gonium</taxon>
    </lineage>
</organism>
<evidence type="ECO:0000256" key="1">
    <source>
        <dbReference type="ARBA" id="ARBA00004370"/>
    </source>
</evidence>
<keyword evidence="12" id="KW-1185">Reference proteome</keyword>